<evidence type="ECO:0000313" key="1">
    <source>
        <dbReference type="EMBL" id="MCI47289.1"/>
    </source>
</evidence>
<dbReference type="EMBL" id="LXQA010370236">
    <property type="protein sequence ID" value="MCI47289.1"/>
    <property type="molecule type" value="Genomic_DNA"/>
</dbReference>
<evidence type="ECO:0000313" key="2">
    <source>
        <dbReference type="Proteomes" id="UP000265520"/>
    </source>
</evidence>
<proteinExistence type="predicted"/>
<comment type="caution">
    <text evidence="1">The sequence shown here is derived from an EMBL/GenBank/DDBJ whole genome shotgun (WGS) entry which is preliminary data.</text>
</comment>
<name>A0A392SF55_9FABA</name>
<organism evidence="1 2">
    <name type="scientific">Trifolium medium</name>
    <dbReference type="NCBI Taxonomy" id="97028"/>
    <lineage>
        <taxon>Eukaryota</taxon>
        <taxon>Viridiplantae</taxon>
        <taxon>Streptophyta</taxon>
        <taxon>Embryophyta</taxon>
        <taxon>Tracheophyta</taxon>
        <taxon>Spermatophyta</taxon>
        <taxon>Magnoliopsida</taxon>
        <taxon>eudicotyledons</taxon>
        <taxon>Gunneridae</taxon>
        <taxon>Pentapetalae</taxon>
        <taxon>rosids</taxon>
        <taxon>fabids</taxon>
        <taxon>Fabales</taxon>
        <taxon>Fabaceae</taxon>
        <taxon>Papilionoideae</taxon>
        <taxon>50 kb inversion clade</taxon>
        <taxon>NPAAA clade</taxon>
        <taxon>Hologalegina</taxon>
        <taxon>IRL clade</taxon>
        <taxon>Trifolieae</taxon>
        <taxon>Trifolium</taxon>
    </lineage>
</organism>
<accession>A0A392SF55</accession>
<feature type="non-terminal residue" evidence="1">
    <location>
        <position position="1"/>
    </location>
</feature>
<reference evidence="1 2" key="1">
    <citation type="journal article" date="2018" name="Front. Plant Sci.">
        <title>Red Clover (Trifolium pratense) and Zigzag Clover (T. medium) - A Picture of Genomic Similarities and Differences.</title>
        <authorList>
            <person name="Dluhosova J."/>
            <person name="Istvanek J."/>
            <person name="Nedelnik J."/>
            <person name="Repkova J."/>
        </authorList>
    </citation>
    <scope>NUCLEOTIDE SEQUENCE [LARGE SCALE GENOMIC DNA]</scope>
    <source>
        <strain evidence="2">cv. 10/8</strain>
        <tissue evidence="1">Leaf</tissue>
    </source>
</reference>
<sequence>ARDSWRVVEVQVARSAVHLTRGTVGQLEAARGAADLACSAADLTGGNL</sequence>
<keyword evidence="2" id="KW-1185">Reference proteome</keyword>
<dbReference type="AlphaFoldDB" id="A0A392SF55"/>
<protein>
    <submittedName>
        <fullName evidence="1">Uncharacterized protein</fullName>
    </submittedName>
</protein>
<dbReference type="Proteomes" id="UP000265520">
    <property type="component" value="Unassembled WGS sequence"/>
</dbReference>